<keyword evidence="5 7" id="KW-1133">Transmembrane helix</keyword>
<dbReference type="Pfam" id="PF01311">
    <property type="entry name" value="Bac_export_1"/>
    <property type="match status" value="1"/>
</dbReference>
<feature type="transmembrane region" description="Helical" evidence="7">
    <location>
        <begin position="133"/>
        <end position="154"/>
    </location>
</feature>
<dbReference type="PANTHER" id="PTHR30065">
    <property type="entry name" value="FLAGELLAR BIOSYNTHETIC PROTEIN FLIR"/>
    <property type="match status" value="1"/>
</dbReference>
<keyword evidence="6 7" id="KW-0472">Membrane</keyword>
<evidence type="ECO:0000313" key="9">
    <source>
        <dbReference type="Proteomes" id="UP000186905"/>
    </source>
</evidence>
<comment type="similarity">
    <text evidence="2 7">Belongs to the FliR/MopE/SpaR family.</text>
</comment>
<dbReference type="NCBIfam" id="TIGR01401">
    <property type="entry name" value="fliR_like_III"/>
    <property type="match status" value="1"/>
</dbReference>
<gene>
    <name evidence="8" type="ORF">BIT28_12070</name>
</gene>
<dbReference type="OrthoDB" id="9807748at2"/>
<evidence type="ECO:0000256" key="3">
    <source>
        <dbReference type="ARBA" id="ARBA00022475"/>
    </source>
</evidence>
<organism evidence="8 9">
    <name type="scientific">Photobacterium proteolyticum</name>
    <dbReference type="NCBI Taxonomy" id="1903952"/>
    <lineage>
        <taxon>Bacteria</taxon>
        <taxon>Pseudomonadati</taxon>
        <taxon>Pseudomonadota</taxon>
        <taxon>Gammaproteobacteria</taxon>
        <taxon>Vibrionales</taxon>
        <taxon>Vibrionaceae</taxon>
        <taxon>Photobacterium</taxon>
    </lineage>
</organism>
<feature type="transmembrane region" description="Helical" evidence="7">
    <location>
        <begin position="181"/>
        <end position="202"/>
    </location>
</feature>
<keyword evidence="9" id="KW-1185">Reference proteome</keyword>
<evidence type="ECO:0000313" key="8">
    <source>
        <dbReference type="EMBL" id="OLQ73097.1"/>
    </source>
</evidence>
<sequence length="258" mass="28263">MNGLSDLILAFSLCLPRFFVALILIPGFAKQLLGGAVIRNSIAAALALPLLPSVIPHLDEVQSNAMLIGLIAKEAVIGLFIGFISAIPFWAIESAGFVIDNQRGASMASTLNPLSGDQTSPLGILFNHAGTSLFFITGSVLLWLSAFYKTFLLWPMTDFPPQLVFHSVTLVFESFSELMNITWRLAAPAVITMFLSEFGLGLMNRFTPQMNVFFLAMPIKSGIALLVLLLYISLFFDAFLLELADIFLLTEQLKAWLP</sequence>
<dbReference type="PANTHER" id="PTHR30065:SF1">
    <property type="entry name" value="SURFACE PRESENTATION OF ANTIGENS PROTEIN SPAR"/>
    <property type="match status" value="1"/>
</dbReference>
<dbReference type="GO" id="GO:0005886">
    <property type="term" value="C:plasma membrane"/>
    <property type="evidence" value="ECO:0007669"/>
    <property type="project" value="UniProtKB-SubCell"/>
</dbReference>
<evidence type="ECO:0000256" key="4">
    <source>
        <dbReference type="ARBA" id="ARBA00022692"/>
    </source>
</evidence>
<protein>
    <submittedName>
        <fullName evidence="8">EscT/YscT/HrcT family type III secretion system export apparatus protein</fullName>
    </submittedName>
</protein>
<feature type="transmembrane region" description="Helical" evidence="7">
    <location>
        <begin position="75"/>
        <end position="99"/>
    </location>
</feature>
<evidence type="ECO:0000256" key="7">
    <source>
        <dbReference type="RuleBase" id="RU362072"/>
    </source>
</evidence>
<comment type="caution">
    <text evidence="7">Lacks conserved residue(s) required for the propagation of feature annotation.</text>
</comment>
<dbReference type="Proteomes" id="UP000186905">
    <property type="component" value="Unassembled WGS sequence"/>
</dbReference>
<dbReference type="EMBL" id="MJIL01000089">
    <property type="protein sequence ID" value="OLQ73097.1"/>
    <property type="molecule type" value="Genomic_DNA"/>
</dbReference>
<evidence type="ECO:0000256" key="2">
    <source>
        <dbReference type="ARBA" id="ARBA00009772"/>
    </source>
</evidence>
<dbReference type="STRING" id="1903952.BIT28_12070"/>
<proteinExistence type="inferred from homology"/>
<reference evidence="8 9" key="1">
    <citation type="submission" date="2016-09" db="EMBL/GenBank/DDBJ databases">
        <title>Photobacterium proteolyticum sp. nov. a protease producing bacterium isolated from ocean sediments of Laizhou Bay.</title>
        <authorList>
            <person name="Li Y."/>
        </authorList>
    </citation>
    <scope>NUCLEOTIDE SEQUENCE [LARGE SCALE GENOMIC DNA]</scope>
    <source>
        <strain evidence="8 9">13-12</strain>
    </source>
</reference>
<dbReference type="GO" id="GO:0006605">
    <property type="term" value="P:protein targeting"/>
    <property type="evidence" value="ECO:0007669"/>
    <property type="project" value="UniProtKB-UniRule"/>
</dbReference>
<dbReference type="InterPro" id="IPR006304">
    <property type="entry name" value="T3SS_SpaR/YscT"/>
</dbReference>
<keyword evidence="4 7" id="KW-0812">Transmembrane</keyword>
<feature type="transmembrane region" description="Helical" evidence="7">
    <location>
        <begin position="6"/>
        <end position="25"/>
    </location>
</feature>
<dbReference type="PRINTS" id="PR00953">
    <property type="entry name" value="TYPE3IMRPROT"/>
</dbReference>
<dbReference type="InterPro" id="IPR002010">
    <property type="entry name" value="T3SS_IM_R"/>
</dbReference>
<keyword evidence="3 7" id="KW-1003">Cell membrane</keyword>
<name>A0A1Q9GFC8_9GAMM</name>
<comment type="subcellular location">
    <subcellularLocation>
        <location evidence="1 7">Cell membrane</location>
        <topology evidence="1 7">Multi-pass membrane protein</topology>
    </subcellularLocation>
</comment>
<evidence type="ECO:0000256" key="1">
    <source>
        <dbReference type="ARBA" id="ARBA00004651"/>
    </source>
</evidence>
<accession>A0A1Q9GFC8</accession>
<evidence type="ECO:0000256" key="6">
    <source>
        <dbReference type="ARBA" id="ARBA00023136"/>
    </source>
</evidence>
<dbReference type="RefSeq" id="WP_075766739.1">
    <property type="nucleotide sequence ID" value="NZ_MJIL01000089.1"/>
</dbReference>
<evidence type="ECO:0000256" key="5">
    <source>
        <dbReference type="ARBA" id="ARBA00022989"/>
    </source>
</evidence>
<dbReference type="AlphaFoldDB" id="A0A1Q9GFC8"/>
<comment type="caution">
    <text evidence="8">The sequence shown here is derived from an EMBL/GenBank/DDBJ whole genome shotgun (WGS) entry which is preliminary data.</text>
</comment>